<evidence type="ECO:0000313" key="3">
    <source>
        <dbReference type="RefSeq" id="XP_017860794.1"/>
    </source>
</evidence>
<reference evidence="2" key="2">
    <citation type="journal article" date="2016" name="G3 (Bethesda)">
        <title>Genome Evolution in Three Species of Cactophilic Drosophila.</title>
        <authorList>
            <person name="Sanchez-Flores A."/>
            <person name="Penazola F."/>
            <person name="Carpinteyro-Ponce J."/>
            <person name="Nazario-Yepiz N."/>
            <person name="Abreu-Goodger C."/>
            <person name="Machado C.A."/>
            <person name="Markow T.A."/>
        </authorList>
    </citation>
    <scope>NUCLEOTIDE SEQUENCE [LARGE SCALE GENOMIC DNA]</scope>
</reference>
<evidence type="ECO:0000313" key="2">
    <source>
        <dbReference type="Proteomes" id="UP000694904"/>
    </source>
</evidence>
<reference evidence="3" key="3">
    <citation type="submission" date="2025-08" db="UniProtKB">
        <authorList>
            <consortium name="RefSeq"/>
        </authorList>
    </citation>
    <scope>IDENTIFICATION</scope>
    <source>
        <tissue evidence="3">Whole organism</tissue>
    </source>
</reference>
<accession>A0ABM1P0Q8</accession>
<sequence length="109" mass="12068">MSPANSGPGEQVKARAGARQPPKACRGCSGLQPGSGLVDVEDMGNLGLERLRRKANIAQQMLTDVMEQLTKLQPSHRHPTESKQKFNSLRRFNRRSINFSFFNSSNVPC</sequence>
<organism evidence="2 3">
    <name type="scientific">Drosophila arizonae</name>
    <name type="common">Fruit fly</name>
    <dbReference type="NCBI Taxonomy" id="7263"/>
    <lineage>
        <taxon>Eukaryota</taxon>
        <taxon>Metazoa</taxon>
        <taxon>Ecdysozoa</taxon>
        <taxon>Arthropoda</taxon>
        <taxon>Hexapoda</taxon>
        <taxon>Insecta</taxon>
        <taxon>Pterygota</taxon>
        <taxon>Neoptera</taxon>
        <taxon>Endopterygota</taxon>
        <taxon>Diptera</taxon>
        <taxon>Brachycera</taxon>
        <taxon>Muscomorpha</taxon>
        <taxon>Ephydroidea</taxon>
        <taxon>Drosophilidae</taxon>
        <taxon>Drosophila</taxon>
    </lineage>
</organism>
<evidence type="ECO:0000256" key="1">
    <source>
        <dbReference type="SAM" id="MobiDB-lite"/>
    </source>
</evidence>
<keyword evidence="2" id="KW-1185">Reference proteome</keyword>
<gene>
    <name evidence="3" type="primary">LOC108612424</name>
</gene>
<reference evidence="2" key="1">
    <citation type="journal article" date="1997" name="Nucleic Acids Res.">
        <title>tRNAscan-SE: a program for improved detection of transfer RNA genes in genomic sequence.</title>
        <authorList>
            <person name="Lowe T.M."/>
            <person name="Eddy S.R."/>
        </authorList>
    </citation>
    <scope>NUCLEOTIDE SEQUENCE [LARGE SCALE GENOMIC DNA]</scope>
</reference>
<feature type="region of interest" description="Disordered" evidence="1">
    <location>
        <begin position="1"/>
        <end position="38"/>
    </location>
</feature>
<dbReference type="GeneID" id="108612424"/>
<proteinExistence type="predicted"/>
<dbReference type="Proteomes" id="UP000694904">
    <property type="component" value="Chromosome 4"/>
</dbReference>
<name>A0ABM1P0Q8_DROAR</name>
<dbReference type="RefSeq" id="XP_017860794.1">
    <property type="nucleotide sequence ID" value="XM_018005305.1"/>
</dbReference>
<protein>
    <submittedName>
        <fullName evidence="3">Uncharacterized protein LOC108612424</fullName>
    </submittedName>
</protein>